<evidence type="ECO:0000313" key="4">
    <source>
        <dbReference type="Proteomes" id="UP000215914"/>
    </source>
</evidence>
<proteinExistence type="predicted"/>
<keyword evidence="1" id="KW-0472">Membrane</keyword>
<dbReference type="PANTHER" id="PTHR35307:SF6">
    <property type="entry name" value="TRANSMEMBRANE PROTEIN"/>
    <property type="match status" value="1"/>
</dbReference>
<evidence type="ECO:0000313" key="2">
    <source>
        <dbReference type="EMBL" id="KAF5788392.1"/>
    </source>
</evidence>
<dbReference type="EMBL" id="CM007899">
    <property type="protein sequence ID" value="OTG13069.1"/>
    <property type="molecule type" value="Genomic_DNA"/>
</dbReference>
<dbReference type="Proteomes" id="UP000215914">
    <property type="component" value="Chromosome 10"/>
</dbReference>
<dbReference type="EMBL" id="MNCJ02000325">
    <property type="protein sequence ID" value="KAF5788392.1"/>
    <property type="molecule type" value="Genomic_DNA"/>
</dbReference>
<dbReference type="Gramene" id="mRNA:HanXRQr2_Chr10g0463511">
    <property type="protein sequence ID" value="CDS:HanXRQr2_Chr10g0463511.1"/>
    <property type="gene ID" value="HanXRQr2_Chr10g0463511"/>
</dbReference>
<name>A0A251TQN7_HELAN</name>
<keyword evidence="1" id="KW-0812">Transmembrane</keyword>
<dbReference type="AlphaFoldDB" id="A0A251TQN7"/>
<feature type="transmembrane region" description="Helical" evidence="1">
    <location>
        <begin position="200"/>
        <end position="224"/>
    </location>
</feature>
<organism evidence="3 4">
    <name type="scientific">Helianthus annuus</name>
    <name type="common">Common sunflower</name>
    <dbReference type="NCBI Taxonomy" id="4232"/>
    <lineage>
        <taxon>Eukaryota</taxon>
        <taxon>Viridiplantae</taxon>
        <taxon>Streptophyta</taxon>
        <taxon>Embryophyta</taxon>
        <taxon>Tracheophyta</taxon>
        <taxon>Spermatophyta</taxon>
        <taxon>Magnoliopsida</taxon>
        <taxon>eudicotyledons</taxon>
        <taxon>Gunneridae</taxon>
        <taxon>Pentapetalae</taxon>
        <taxon>asterids</taxon>
        <taxon>campanulids</taxon>
        <taxon>Asterales</taxon>
        <taxon>Asteraceae</taxon>
        <taxon>Asteroideae</taxon>
        <taxon>Heliantheae alliance</taxon>
        <taxon>Heliantheae</taxon>
        <taxon>Helianthus</taxon>
    </lineage>
</organism>
<dbReference type="InParanoid" id="A0A251TQN7"/>
<gene>
    <name evidence="3" type="ORF">HannXRQ_Chr10g0316591</name>
    <name evidence="2" type="ORF">HanXRQr2_Chr10g0463511</name>
</gene>
<reference evidence="2 4" key="1">
    <citation type="journal article" date="2017" name="Nature">
        <title>The sunflower genome provides insights into oil metabolism, flowering and Asterid evolution.</title>
        <authorList>
            <person name="Badouin H."/>
            <person name="Gouzy J."/>
            <person name="Grassa C.J."/>
            <person name="Murat F."/>
            <person name="Staton S.E."/>
            <person name="Cottret L."/>
            <person name="Lelandais-Briere C."/>
            <person name="Owens G.L."/>
            <person name="Carrere S."/>
            <person name="Mayjonade B."/>
            <person name="Legrand L."/>
            <person name="Gill N."/>
            <person name="Kane N.C."/>
            <person name="Bowers J.E."/>
            <person name="Hubner S."/>
            <person name="Bellec A."/>
            <person name="Berard A."/>
            <person name="Berges H."/>
            <person name="Blanchet N."/>
            <person name="Boniface M.C."/>
            <person name="Brunel D."/>
            <person name="Catrice O."/>
            <person name="Chaidir N."/>
            <person name="Claudel C."/>
            <person name="Donnadieu C."/>
            <person name="Faraut T."/>
            <person name="Fievet G."/>
            <person name="Helmstetter N."/>
            <person name="King M."/>
            <person name="Knapp S.J."/>
            <person name="Lai Z."/>
            <person name="Le Paslier M.C."/>
            <person name="Lippi Y."/>
            <person name="Lorenzon L."/>
            <person name="Mandel J.R."/>
            <person name="Marage G."/>
            <person name="Marchand G."/>
            <person name="Marquand E."/>
            <person name="Bret-Mestries E."/>
            <person name="Morien E."/>
            <person name="Nambeesan S."/>
            <person name="Nguyen T."/>
            <person name="Pegot-Espagnet P."/>
            <person name="Pouilly N."/>
            <person name="Raftis F."/>
            <person name="Sallet E."/>
            <person name="Schiex T."/>
            <person name="Thomas J."/>
            <person name="Vandecasteele C."/>
            <person name="Vares D."/>
            <person name="Vear F."/>
            <person name="Vautrin S."/>
            <person name="Crespi M."/>
            <person name="Mangin B."/>
            <person name="Burke J.M."/>
            <person name="Salse J."/>
            <person name="Munos S."/>
            <person name="Vincourt P."/>
            <person name="Rieseberg L.H."/>
            <person name="Langlade N.B."/>
        </authorList>
    </citation>
    <scope>NUCLEOTIDE SEQUENCE [LARGE SCALE GENOMIC DNA]</scope>
    <source>
        <strain evidence="4">cv. SF193</strain>
        <tissue evidence="2">Leaves</tissue>
    </source>
</reference>
<accession>A0A251TQN7</accession>
<evidence type="ECO:0000256" key="1">
    <source>
        <dbReference type="SAM" id="Phobius"/>
    </source>
</evidence>
<protein>
    <submittedName>
        <fullName evidence="3">Uncharacterized protein</fullName>
    </submittedName>
</protein>
<keyword evidence="1" id="KW-1133">Transmembrane helix</keyword>
<keyword evidence="4" id="KW-1185">Reference proteome</keyword>
<reference evidence="2" key="3">
    <citation type="submission" date="2020-06" db="EMBL/GenBank/DDBJ databases">
        <title>Helianthus annuus Genome sequencing and assembly Release 2.</title>
        <authorList>
            <person name="Gouzy J."/>
            <person name="Langlade N."/>
            <person name="Munos S."/>
        </authorList>
    </citation>
    <scope>NUCLEOTIDE SEQUENCE</scope>
    <source>
        <tissue evidence="2">Leaves</tissue>
    </source>
</reference>
<sequence>MVHVCSSMAILKSKKIIESKYQHGHDTASKEIQPSPGKLLTVEKLQKHVSNHWIMTGSGNPQFITVCFHTTSASGVICLLVTILHTYTIYMLIYYVLHDDYDSDYGWSMMVILVVQFIGVIIGTIAPLSRCFATLSFNVSTKIISSHFKVFKVECYWTSMLHDWKHASIRLPFHSRNLEVVMETLKRIIFNICIGFQNGVVVVCKVVALISFLFMILVFINIIMN</sequence>
<evidence type="ECO:0000313" key="3">
    <source>
        <dbReference type="EMBL" id="OTG13069.1"/>
    </source>
</evidence>
<reference evidence="3" key="2">
    <citation type="submission" date="2017-02" db="EMBL/GenBank/DDBJ databases">
        <title>Sunflower complete genome.</title>
        <authorList>
            <person name="Langlade N."/>
            <person name="Munos S."/>
        </authorList>
    </citation>
    <scope>NUCLEOTIDE SEQUENCE [LARGE SCALE GENOMIC DNA]</scope>
    <source>
        <tissue evidence="3">Leaves</tissue>
    </source>
</reference>
<feature type="transmembrane region" description="Helical" evidence="1">
    <location>
        <begin position="76"/>
        <end position="97"/>
    </location>
</feature>
<feature type="transmembrane region" description="Helical" evidence="1">
    <location>
        <begin position="109"/>
        <end position="128"/>
    </location>
</feature>
<dbReference type="PANTHER" id="PTHR35307">
    <property type="entry name" value="PROTEIN, PUTATIVE-RELATED"/>
    <property type="match status" value="1"/>
</dbReference>